<dbReference type="Gene3D" id="3.30.1490.270">
    <property type="match status" value="1"/>
</dbReference>
<name>A0A542XFP9_9MICO</name>
<dbReference type="PANTHER" id="PTHR34595:SF2">
    <property type="entry name" value="BLR2978 PROTEIN"/>
    <property type="match status" value="1"/>
</dbReference>
<dbReference type="AlphaFoldDB" id="A0A542XFP9"/>
<evidence type="ECO:0000259" key="1">
    <source>
        <dbReference type="Pfam" id="PF04168"/>
    </source>
</evidence>
<accession>A0A542XFP9</accession>
<feature type="domain" description="DUF403" evidence="1">
    <location>
        <begin position="528"/>
        <end position="846"/>
    </location>
</feature>
<organism evidence="3 4">
    <name type="scientific">Barrientosiimonas humi</name>
    <dbReference type="NCBI Taxonomy" id="999931"/>
    <lineage>
        <taxon>Bacteria</taxon>
        <taxon>Bacillati</taxon>
        <taxon>Actinomycetota</taxon>
        <taxon>Actinomycetes</taxon>
        <taxon>Micrococcales</taxon>
        <taxon>Dermacoccaceae</taxon>
        <taxon>Barrientosiimonas</taxon>
    </lineage>
</organism>
<dbReference type="InterPro" id="IPR007296">
    <property type="entry name" value="DUF403"/>
</dbReference>
<dbReference type="EMBL" id="VFOK01000001">
    <property type="protein sequence ID" value="TQL34641.1"/>
    <property type="molecule type" value="Genomic_DNA"/>
</dbReference>
<reference evidence="3 4" key="1">
    <citation type="submission" date="2019-06" db="EMBL/GenBank/DDBJ databases">
        <title>Sequencing the genomes of 1000 actinobacteria strains.</title>
        <authorList>
            <person name="Klenk H.-P."/>
        </authorList>
    </citation>
    <scope>NUCLEOTIDE SEQUENCE [LARGE SCALE GENOMIC DNA]</scope>
    <source>
        <strain evidence="3 4">DSM 24617</strain>
    </source>
</reference>
<comment type="caution">
    <text evidence="3">The sequence shown here is derived from an EMBL/GenBank/DDBJ whole genome shotgun (WGS) entry which is preliminary data.</text>
</comment>
<dbReference type="PANTHER" id="PTHR34595">
    <property type="entry name" value="BLR5612 PROTEIN"/>
    <property type="match status" value="1"/>
</dbReference>
<dbReference type="Pfam" id="PF14403">
    <property type="entry name" value="CP_ATPgrasp_2"/>
    <property type="match status" value="1"/>
</dbReference>
<protein>
    <submittedName>
        <fullName evidence="3">Putative circularly permuted ATP-grasp superfamily protein</fullName>
    </submittedName>
</protein>
<sequence length="876" mass="93818">MSAQVSTQPEGSGGAVESYRAALRRVGAAEPHRLPGYDELVGAEGVHPEDEMLADTIDALGPGGMRAKAAEAARYVSSDGITYGATADGAQARNWHIDPLPTIVGSAEWAALERGLEQRARLLDLILRDVYGPRRLLRRGVVPPEIVLGHPGFVRQADGIALPTGQQLILAATDVARSADGGWVVFGDRTQAPSGAGYAMATRRIVARTLPAVHRRTSTARLRGFFHTVRAALLDSAATNAEAPRVVVLSPGAGSETAFDQAFLATLLGFPLVEGDDLAMRDGRVWMRTPGADQPVDVILRRVDADFADPLELRSGSQLGVPGLIDAARRGQVSIVNPMGAGVLENPCLLHFLAPISRDLLGEDLLLPQPDSWWCGDDTDRQHVLANLDRLVIKPLSRDAGTSTRFGWLLSASERDELAARVEATPWAWAAQEPLPESTAPVVTGNGIEPRRLVLRTFGVAHDDRYAFLPGALGRVAGEAEQDVVSNNAGALAKDVWVLAGRDAAPDWSERESAAEPAAPALAAGTLAPRMADDLHWFGRYAERVEATARILSVVDDLTEDYAARPGSLGAIAMESIQHAVTMVTGIAPQQRTGTGLDYTAPDQWATDPEAHLSLLVGEESTPGTLAYAVARLVQCAQRVRDQLSLHTWPVLARLEQTLARAGEPNTSRRDTLEAVLESSLALAGIVQQSMIRDATWAYVDAGVRVERAALTVELVRATLAIERSPVIEGQIVEAVLQVGESVITHRRRTSAGEGPSVPVQSALHLLLVDRANPRSLAFQLDRFSEDLRLVDDPQGVAAGAAIAMDLPELDVETLGATDRSGLDRLLVDLRGRVDALANALASQHFRRKGPQGTQLTEWTFSQSQRQSQSQGVARG</sequence>
<dbReference type="OrthoDB" id="9803842at2"/>
<evidence type="ECO:0000259" key="2">
    <source>
        <dbReference type="Pfam" id="PF14403"/>
    </source>
</evidence>
<feature type="domain" description="Circularly permuted ATP-grasp type 2" evidence="2">
    <location>
        <begin position="101"/>
        <end position="477"/>
    </location>
</feature>
<dbReference type="Gene3D" id="3.40.50.11290">
    <property type="match status" value="1"/>
</dbReference>
<dbReference type="Proteomes" id="UP000318336">
    <property type="component" value="Unassembled WGS sequence"/>
</dbReference>
<dbReference type="RefSeq" id="WP_142007008.1">
    <property type="nucleotide sequence ID" value="NZ_CAJTBP010000001.1"/>
</dbReference>
<dbReference type="Pfam" id="PF04168">
    <property type="entry name" value="Alpha-E"/>
    <property type="match status" value="1"/>
</dbReference>
<evidence type="ECO:0000313" key="4">
    <source>
        <dbReference type="Proteomes" id="UP000318336"/>
    </source>
</evidence>
<dbReference type="SUPFAM" id="SSF56059">
    <property type="entry name" value="Glutathione synthetase ATP-binding domain-like"/>
    <property type="match status" value="1"/>
</dbReference>
<proteinExistence type="predicted"/>
<keyword evidence="4" id="KW-1185">Reference proteome</keyword>
<gene>
    <name evidence="3" type="ORF">FB554_2817</name>
</gene>
<dbReference type="InterPro" id="IPR025841">
    <property type="entry name" value="CP_ATPgrasp_2"/>
</dbReference>
<evidence type="ECO:0000313" key="3">
    <source>
        <dbReference type="EMBL" id="TQL34641.1"/>
    </source>
</evidence>
<dbReference type="InterPro" id="IPR051680">
    <property type="entry name" value="ATP-dep_Glu-Cys_Ligase-2"/>
</dbReference>